<dbReference type="EMBL" id="VZZK01000049">
    <property type="protein sequence ID" value="KAB1072377.1"/>
    <property type="molecule type" value="Genomic_DNA"/>
</dbReference>
<organism evidence="1 2">
    <name type="scientific">Methylobacterium soli</name>
    <dbReference type="NCBI Taxonomy" id="553447"/>
    <lineage>
        <taxon>Bacteria</taxon>
        <taxon>Pseudomonadati</taxon>
        <taxon>Pseudomonadota</taxon>
        <taxon>Alphaproteobacteria</taxon>
        <taxon>Hyphomicrobiales</taxon>
        <taxon>Methylobacteriaceae</taxon>
        <taxon>Methylobacterium</taxon>
    </lineage>
</organism>
<sequence>MLDIVFRIIVAGGLMLGTAHLPSLTAAHATPAVLKTSGSSKAMHACAPHWAALIRARVA</sequence>
<gene>
    <name evidence="1" type="ORF">F6X53_28230</name>
</gene>
<protein>
    <submittedName>
        <fullName evidence="1">Uncharacterized protein</fullName>
    </submittedName>
</protein>
<evidence type="ECO:0000313" key="2">
    <source>
        <dbReference type="Proteomes" id="UP000474159"/>
    </source>
</evidence>
<reference evidence="1 2" key="1">
    <citation type="submission" date="2019-09" db="EMBL/GenBank/DDBJ databases">
        <title>YIM 48816 draft genome.</title>
        <authorList>
            <person name="Jiang L."/>
        </authorList>
    </citation>
    <scope>NUCLEOTIDE SEQUENCE [LARGE SCALE GENOMIC DNA]</scope>
    <source>
        <strain evidence="1 2">YIM 48816</strain>
    </source>
</reference>
<dbReference type="AlphaFoldDB" id="A0A6L3SQW7"/>
<dbReference type="RefSeq" id="WP_151004659.1">
    <property type="nucleotide sequence ID" value="NZ_BPQY01000713.1"/>
</dbReference>
<proteinExistence type="predicted"/>
<keyword evidence="2" id="KW-1185">Reference proteome</keyword>
<dbReference type="OrthoDB" id="8007452at2"/>
<comment type="caution">
    <text evidence="1">The sequence shown here is derived from an EMBL/GenBank/DDBJ whole genome shotgun (WGS) entry which is preliminary data.</text>
</comment>
<evidence type="ECO:0000313" key="1">
    <source>
        <dbReference type="EMBL" id="KAB1072377.1"/>
    </source>
</evidence>
<accession>A0A6L3SQW7</accession>
<name>A0A6L3SQW7_9HYPH</name>
<dbReference type="Proteomes" id="UP000474159">
    <property type="component" value="Unassembled WGS sequence"/>
</dbReference>